<dbReference type="EMBL" id="CAJNOM010001772">
    <property type="protein sequence ID" value="CAF1618621.1"/>
    <property type="molecule type" value="Genomic_DNA"/>
</dbReference>
<keyword evidence="7" id="KW-0812">Transmembrane</keyword>
<evidence type="ECO:0000256" key="7">
    <source>
        <dbReference type="SAM" id="Phobius"/>
    </source>
</evidence>
<keyword evidence="2 8" id="KW-0732">Signal</keyword>
<dbReference type="FunFam" id="2.40.10.10:FF:000120">
    <property type="entry name" value="Putative serine protease"/>
    <property type="match status" value="1"/>
</dbReference>
<sequence>MKLLWILFLLTFIQSNICQANKNKIFEGSEAPIGQYSWMVSIRLDLLGSVTPLCGGAIISEIFILTAASCVQQATFFASFYTIKAGIHNVINGSETEQFRRMSYAIMHPNYTIGRDVNNIALVRVTEPFNLKALTVSTISLSNLTSLENMDMITIGWGPSTNSSNSTVPMVLLQEKVIRENIECTKNIATHPDLQLCATGACQVDSGGPLMIFSEDIQQYQLVGITGFRNICATEGLFTRVAPFINWIETSLNNPPPIQTLPPIVTATVPTPGPDVLGDPIVFKCNTSSSCGCSSTPVVFHDEPPFPSISDRINGRIVGGENAQPHSWPWVVSLRSFLSTHSCGGALLNEEWIVTAAHCLITFGENTIHIGVHNGTHPSPQIRKFAETIQHPDYVPPPRYINDIALIRLSEPVDIGEPSNYAGITCLPPKAAGLDYPKADTRLAVIGWGKLLHGGSSPQVLRQVRVKTIANNDSRCVNSIYDIERQFCAMVDGGGKDSCQGDSGGPIHQWLGDRWEQVGIVSYGTGCAQPNNPGVYTRLSLYHDWIYNTINRVPTSTKEPDRTATTIRTATTTITITATLTTTATTTITTTITTTATLTTTETTTITTTTATSTTTSETDACPHCANGGANTIGANLFFGLIFHLLFLFVLF</sequence>
<evidence type="ECO:0000256" key="3">
    <source>
        <dbReference type="ARBA" id="ARBA00022801"/>
    </source>
</evidence>
<dbReference type="InterPro" id="IPR001314">
    <property type="entry name" value="Peptidase_S1A"/>
</dbReference>
<evidence type="ECO:0000313" key="13">
    <source>
        <dbReference type="Proteomes" id="UP000663877"/>
    </source>
</evidence>
<dbReference type="Proteomes" id="UP000663832">
    <property type="component" value="Unassembled WGS sequence"/>
</dbReference>
<keyword evidence="4 6" id="KW-0720">Serine protease</keyword>
<gene>
    <name evidence="10" type="ORF">BJG266_LOCUS38389</name>
    <name evidence="11" type="ORF">QVE165_LOCUS55270</name>
</gene>
<evidence type="ECO:0000256" key="5">
    <source>
        <dbReference type="ARBA" id="ARBA00023157"/>
    </source>
</evidence>
<reference evidence="10" key="1">
    <citation type="submission" date="2021-02" db="EMBL/GenBank/DDBJ databases">
        <authorList>
            <person name="Nowell W R."/>
        </authorList>
    </citation>
    <scope>NUCLEOTIDE SEQUENCE</scope>
</reference>
<evidence type="ECO:0000256" key="6">
    <source>
        <dbReference type="RuleBase" id="RU363034"/>
    </source>
</evidence>
<dbReference type="OrthoDB" id="60866at2759"/>
<dbReference type="AlphaFoldDB" id="A0A815LTF7"/>
<organism evidence="10 13">
    <name type="scientific">Adineta steineri</name>
    <dbReference type="NCBI Taxonomy" id="433720"/>
    <lineage>
        <taxon>Eukaryota</taxon>
        <taxon>Metazoa</taxon>
        <taxon>Spiralia</taxon>
        <taxon>Gnathifera</taxon>
        <taxon>Rotifera</taxon>
        <taxon>Eurotatoria</taxon>
        <taxon>Bdelloidea</taxon>
        <taxon>Adinetida</taxon>
        <taxon>Adinetidae</taxon>
        <taxon>Adineta</taxon>
    </lineage>
</organism>
<dbReference type="InterPro" id="IPR043504">
    <property type="entry name" value="Peptidase_S1_PA_chymotrypsin"/>
</dbReference>
<keyword evidence="3 6" id="KW-0378">Hydrolase</keyword>
<dbReference type="CDD" id="cd00190">
    <property type="entry name" value="Tryp_SPc"/>
    <property type="match status" value="2"/>
</dbReference>
<dbReference type="InterPro" id="IPR018114">
    <property type="entry name" value="TRYPSIN_HIS"/>
</dbReference>
<keyword evidence="7" id="KW-1133">Transmembrane helix</keyword>
<dbReference type="Proteomes" id="UP000663877">
    <property type="component" value="Unassembled WGS sequence"/>
</dbReference>
<accession>A0A815LTF7</accession>
<feature type="transmembrane region" description="Helical" evidence="7">
    <location>
        <begin position="633"/>
        <end position="651"/>
    </location>
</feature>
<feature type="signal peptide" evidence="8">
    <location>
        <begin position="1"/>
        <end position="20"/>
    </location>
</feature>
<dbReference type="SUPFAM" id="SSF50494">
    <property type="entry name" value="Trypsin-like serine proteases"/>
    <property type="match status" value="2"/>
</dbReference>
<evidence type="ECO:0000256" key="2">
    <source>
        <dbReference type="ARBA" id="ARBA00022729"/>
    </source>
</evidence>
<keyword evidence="5" id="KW-1015">Disulfide bond</keyword>
<evidence type="ECO:0000259" key="9">
    <source>
        <dbReference type="PROSITE" id="PS50240"/>
    </source>
</evidence>
<dbReference type="InterPro" id="IPR001254">
    <property type="entry name" value="Trypsin_dom"/>
</dbReference>
<dbReference type="PROSITE" id="PS00135">
    <property type="entry name" value="TRYPSIN_SER"/>
    <property type="match status" value="1"/>
</dbReference>
<dbReference type="PROSITE" id="PS50240">
    <property type="entry name" value="TRYPSIN_DOM"/>
    <property type="match status" value="2"/>
</dbReference>
<dbReference type="PRINTS" id="PR00722">
    <property type="entry name" value="CHYMOTRYPSIN"/>
</dbReference>
<comment type="caution">
    <text evidence="10">The sequence shown here is derived from an EMBL/GenBank/DDBJ whole genome shotgun (WGS) entry which is preliminary data.</text>
</comment>
<protein>
    <recommendedName>
        <fullName evidence="9">Peptidase S1 domain-containing protein</fullName>
    </recommendedName>
</protein>
<dbReference type="PANTHER" id="PTHR24252">
    <property type="entry name" value="ACROSIN-RELATED"/>
    <property type="match status" value="1"/>
</dbReference>
<keyword evidence="12" id="KW-1185">Reference proteome</keyword>
<feature type="domain" description="Peptidase S1" evidence="9">
    <location>
        <begin position="317"/>
        <end position="551"/>
    </location>
</feature>
<dbReference type="PANTHER" id="PTHR24252:SF7">
    <property type="entry name" value="HYALIN"/>
    <property type="match status" value="1"/>
</dbReference>
<evidence type="ECO:0000256" key="4">
    <source>
        <dbReference type="ARBA" id="ARBA00022825"/>
    </source>
</evidence>
<keyword evidence="1 6" id="KW-0645">Protease</keyword>
<evidence type="ECO:0000313" key="12">
    <source>
        <dbReference type="Proteomes" id="UP000663832"/>
    </source>
</evidence>
<feature type="domain" description="Peptidase S1" evidence="9">
    <location>
        <begin position="25"/>
        <end position="253"/>
    </location>
</feature>
<dbReference type="SMART" id="SM00020">
    <property type="entry name" value="Tryp_SPc"/>
    <property type="match status" value="2"/>
</dbReference>
<feature type="chain" id="PRO_5036228239" description="Peptidase S1 domain-containing protein" evidence="8">
    <location>
        <begin position="21"/>
        <end position="652"/>
    </location>
</feature>
<dbReference type="InterPro" id="IPR033116">
    <property type="entry name" value="TRYPSIN_SER"/>
</dbReference>
<evidence type="ECO:0000313" key="11">
    <source>
        <dbReference type="EMBL" id="CAF1618621.1"/>
    </source>
</evidence>
<evidence type="ECO:0000256" key="8">
    <source>
        <dbReference type="SAM" id="SignalP"/>
    </source>
</evidence>
<proteinExistence type="predicted"/>
<dbReference type="FunFam" id="2.40.10.10:FF:000068">
    <property type="entry name" value="transmembrane protease serine 2"/>
    <property type="match status" value="1"/>
</dbReference>
<dbReference type="Pfam" id="PF00089">
    <property type="entry name" value="Trypsin"/>
    <property type="match status" value="2"/>
</dbReference>
<keyword evidence="7" id="KW-0472">Membrane</keyword>
<dbReference type="InterPro" id="IPR009003">
    <property type="entry name" value="Peptidase_S1_PA"/>
</dbReference>
<dbReference type="PROSITE" id="PS00134">
    <property type="entry name" value="TRYPSIN_HIS"/>
    <property type="match status" value="1"/>
</dbReference>
<evidence type="ECO:0000313" key="10">
    <source>
        <dbReference type="EMBL" id="CAF1414229.1"/>
    </source>
</evidence>
<dbReference type="EMBL" id="CAJNOI010001446">
    <property type="protein sequence ID" value="CAF1414229.1"/>
    <property type="molecule type" value="Genomic_DNA"/>
</dbReference>
<evidence type="ECO:0000256" key="1">
    <source>
        <dbReference type="ARBA" id="ARBA00022670"/>
    </source>
</evidence>
<dbReference type="GO" id="GO:0004252">
    <property type="term" value="F:serine-type endopeptidase activity"/>
    <property type="evidence" value="ECO:0007669"/>
    <property type="project" value="InterPro"/>
</dbReference>
<dbReference type="GO" id="GO:0006508">
    <property type="term" value="P:proteolysis"/>
    <property type="evidence" value="ECO:0007669"/>
    <property type="project" value="UniProtKB-KW"/>
</dbReference>
<name>A0A815LTF7_9BILA</name>
<dbReference type="Gene3D" id="2.40.10.10">
    <property type="entry name" value="Trypsin-like serine proteases"/>
    <property type="match status" value="2"/>
</dbReference>